<evidence type="ECO:0000256" key="4">
    <source>
        <dbReference type="ARBA" id="ARBA00022729"/>
    </source>
</evidence>
<dbReference type="InterPro" id="IPR000742">
    <property type="entry name" value="EGF"/>
</dbReference>
<evidence type="ECO:0000256" key="6">
    <source>
        <dbReference type="ARBA" id="ARBA00022869"/>
    </source>
</evidence>
<dbReference type="FunFam" id="2.170.300.10:FF:000001">
    <property type="entry name" value="Laminin subunit beta-1"/>
    <property type="match status" value="1"/>
</dbReference>
<feature type="coiled-coil region" evidence="13">
    <location>
        <begin position="1126"/>
        <end position="1167"/>
    </location>
</feature>
<dbReference type="InterPro" id="IPR002049">
    <property type="entry name" value="LE_dom"/>
</dbReference>
<accession>A0A423TBN1</accession>
<reference evidence="18 19" key="1">
    <citation type="submission" date="2018-04" db="EMBL/GenBank/DDBJ databases">
        <authorList>
            <person name="Zhang X."/>
            <person name="Yuan J."/>
            <person name="Li F."/>
            <person name="Xiang J."/>
        </authorList>
    </citation>
    <scope>NUCLEOTIDE SEQUENCE [LARGE SCALE GENOMIC DNA]</scope>
    <source>
        <tissue evidence="18">Muscle</tissue>
    </source>
</reference>
<dbReference type="SMART" id="SM00180">
    <property type="entry name" value="EGF_Lam"/>
    <property type="match status" value="13"/>
</dbReference>
<feature type="disulfide bond" evidence="12">
    <location>
        <begin position="439"/>
        <end position="453"/>
    </location>
</feature>
<dbReference type="PANTHER" id="PTHR10574:SF375">
    <property type="entry name" value="LAMININ SUBUNIT BETA-1"/>
    <property type="match status" value="1"/>
</dbReference>
<dbReference type="FunFam" id="2.10.25.10:FF:000145">
    <property type="entry name" value="Laminin subunit beta 1"/>
    <property type="match status" value="1"/>
</dbReference>
<dbReference type="GO" id="GO:0007411">
    <property type="term" value="P:axon guidance"/>
    <property type="evidence" value="ECO:0007669"/>
    <property type="project" value="TreeGrafter"/>
</dbReference>
<feature type="coiled-coil region" evidence="13">
    <location>
        <begin position="1487"/>
        <end position="1619"/>
    </location>
</feature>
<dbReference type="Pfam" id="PF21199">
    <property type="entry name" value="LAMININ_IV_B"/>
    <property type="match status" value="1"/>
</dbReference>
<dbReference type="PROSITE" id="PS51116">
    <property type="entry name" value="LAMININ_IVB"/>
    <property type="match status" value="1"/>
</dbReference>
<keyword evidence="9 12" id="KW-1015">Disulfide bond</keyword>
<evidence type="ECO:0000256" key="2">
    <source>
        <dbReference type="ARBA" id="ARBA00022525"/>
    </source>
</evidence>
<keyword evidence="6" id="KW-0084">Basement membrane</keyword>
<feature type="disulfide bond" evidence="12">
    <location>
        <begin position="634"/>
        <end position="651"/>
    </location>
</feature>
<keyword evidence="19" id="KW-1185">Reference proteome</keyword>
<keyword evidence="2" id="KW-0964">Secreted</keyword>
<dbReference type="FunFam" id="2.10.25.10:FF:000135">
    <property type="entry name" value="Laminin subunit beta 4"/>
    <property type="match status" value="2"/>
</dbReference>
<feature type="domain" description="Laminin EGF-like" evidence="15">
    <location>
        <begin position="456"/>
        <end position="515"/>
    </location>
</feature>
<feature type="domain" description="Laminin EGF-like" evidence="15">
    <location>
        <begin position="680"/>
        <end position="725"/>
    </location>
</feature>
<dbReference type="FunFam" id="2.10.25.10:FF:000065">
    <property type="entry name" value="Laminin subunit beta 1"/>
    <property type="match status" value="1"/>
</dbReference>
<evidence type="ECO:0000256" key="5">
    <source>
        <dbReference type="ARBA" id="ARBA00022737"/>
    </source>
</evidence>
<dbReference type="FunFam" id="2.10.25.10:FF:000130">
    <property type="entry name" value="Laminin subunit beta 1"/>
    <property type="match status" value="1"/>
</dbReference>
<dbReference type="FunFam" id="2.10.25.10:FF:000138">
    <property type="entry name" value="Laminin subunit beta 1"/>
    <property type="match status" value="1"/>
</dbReference>
<reference evidence="18 19" key="2">
    <citation type="submission" date="2019-01" db="EMBL/GenBank/DDBJ databases">
        <title>The decoding of complex shrimp genome reveals the adaptation for benthos swimmer, frequently molting mechanism and breeding impact on genome.</title>
        <authorList>
            <person name="Sun Y."/>
            <person name="Gao Y."/>
            <person name="Yu Y."/>
        </authorList>
    </citation>
    <scope>NUCLEOTIDE SEQUENCE [LARGE SCALE GENOMIC DNA]</scope>
    <source>
        <tissue evidence="18">Muscle</tissue>
    </source>
</reference>
<evidence type="ECO:0000259" key="16">
    <source>
        <dbReference type="PROSITE" id="PS51116"/>
    </source>
</evidence>
<dbReference type="STRING" id="6689.A0A423TBN1"/>
<dbReference type="PROSITE" id="PS01248">
    <property type="entry name" value="EGF_LAM_1"/>
    <property type="match status" value="4"/>
</dbReference>
<comment type="caution">
    <text evidence="18">The sequence shown here is derived from an EMBL/GenBank/DDBJ whole genome shotgun (WGS) entry which is preliminary data.</text>
</comment>
<feature type="disulfide bond" evidence="12">
    <location>
        <begin position="477"/>
        <end position="486"/>
    </location>
</feature>
<dbReference type="GO" id="GO:0016477">
    <property type="term" value="P:cell migration"/>
    <property type="evidence" value="ECO:0007669"/>
    <property type="project" value="TreeGrafter"/>
</dbReference>
<dbReference type="Proteomes" id="UP000283509">
    <property type="component" value="Unassembled WGS sequence"/>
</dbReference>
<dbReference type="Gene3D" id="2.170.300.10">
    <property type="entry name" value="Tie2 ligand-binding domain superfamily"/>
    <property type="match status" value="1"/>
</dbReference>
<keyword evidence="3" id="KW-0272">Extracellular matrix</keyword>
<evidence type="ECO:0000256" key="10">
    <source>
        <dbReference type="ARBA" id="ARBA00023180"/>
    </source>
</evidence>
<dbReference type="Pfam" id="PF00055">
    <property type="entry name" value="Laminin_N"/>
    <property type="match status" value="1"/>
</dbReference>
<dbReference type="SMART" id="SM00136">
    <property type="entry name" value="LamNT"/>
    <property type="match status" value="1"/>
</dbReference>
<feature type="disulfide bond" evidence="12">
    <location>
        <begin position="680"/>
        <end position="692"/>
    </location>
</feature>
<feature type="disulfide bond" evidence="12">
    <location>
        <begin position="859"/>
        <end position="868"/>
    </location>
</feature>
<feature type="disulfide bond" evidence="12">
    <location>
        <begin position="910"/>
        <end position="919"/>
    </location>
</feature>
<dbReference type="GO" id="GO:0070831">
    <property type="term" value="P:basement membrane assembly"/>
    <property type="evidence" value="ECO:0007669"/>
    <property type="project" value="TreeGrafter"/>
</dbReference>
<dbReference type="Gene3D" id="2.60.120.260">
    <property type="entry name" value="Galactose-binding domain-like"/>
    <property type="match status" value="1"/>
</dbReference>
<feature type="disulfide bond" evidence="12">
    <location>
        <begin position="745"/>
        <end position="754"/>
    </location>
</feature>
<evidence type="ECO:0000313" key="19">
    <source>
        <dbReference type="Proteomes" id="UP000283509"/>
    </source>
</evidence>
<feature type="disulfide bond" evidence="12">
    <location>
        <begin position="230"/>
        <end position="239"/>
    </location>
</feature>
<keyword evidence="11 12" id="KW-0424">Laminin EGF-like domain</keyword>
<feature type="disulfide bond" evidence="12">
    <location>
        <begin position="458"/>
        <end position="475"/>
    </location>
</feature>
<dbReference type="PROSITE" id="PS50027">
    <property type="entry name" value="EGF_LAM_2"/>
    <property type="match status" value="11"/>
</dbReference>
<feature type="domain" description="Laminin EGF-like" evidence="15">
    <location>
        <begin position="328"/>
        <end position="387"/>
    </location>
</feature>
<dbReference type="Pfam" id="PF00053">
    <property type="entry name" value="EGF_laminin"/>
    <property type="match status" value="11"/>
</dbReference>
<dbReference type="GO" id="GO:0043256">
    <property type="term" value="C:laminin complex"/>
    <property type="evidence" value="ECO:0007669"/>
    <property type="project" value="TreeGrafter"/>
</dbReference>
<evidence type="ECO:0000256" key="13">
    <source>
        <dbReference type="SAM" id="Coils"/>
    </source>
</evidence>
<keyword evidence="5" id="KW-0677">Repeat</keyword>
<dbReference type="PRINTS" id="PR00011">
    <property type="entry name" value="EGFLAMININ"/>
</dbReference>
<evidence type="ECO:0000256" key="11">
    <source>
        <dbReference type="ARBA" id="ARBA00023292"/>
    </source>
</evidence>
<dbReference type="InterPro" id="IPR008211">
    <property type="entry name" value="Laminin_N"/>
</dbReference>
<feature type="domain" description="Laminin EGF-like" evidence="15">
    <location>
        <begin position="835"/>
        <end position="886"/>
    </location>
</feature>
<dbReference type="PROSITE" id="PS51117">
    <property type="entry name" value="LAMININ_NTER"/>
    <property type="match status" value="1"/>
</dbReference>
<feature type="domain" description="Laminin EGF-like" evidence="15">
    <location>
        <begin position="938"/>
        <end position="985"/>
    </location>
</feature>
<evidence type="ECO:0000259" key="15">
    <source>
        <dbReference type="PROSITE" id="PS50027"/>
    </source>
</evidence>
<dbReference type="FunFam" id="2.10.25.10:FF:000280">
    <property type="entry name" value="Laminin subunit beta 4"/>
    <property type="match status" value="1"/>
</dbReference>
<dbReference type="Pfam" id="PF24973">
    <property type="entry name" value="EGF_LMN_ATRN"/>
    <property type="match status" value="2"/>
</dbReference>
<organism evidence="18 19">
    <name type="scientific">Penaeus vannamei</name>
    <name type="common">Whiteleg shrimp</name>
    <name type="synonym">Litopenaeus vannamei</name>
    <dbReference type="NCBI Taxonomy" id="6689"/>
    <lineage>
        <taxon>Eukaryota</taxon>
        <taxon>Metazoa</taxon>
        <taxon>Ecdysozoa</taxon>
        <taxon>Arthropoda</taxon>
        <taxon>Crustacea</taxon>
        <taxon>Multicrustacea</taxon>
        <taxon>Malacostraca</taxon>
        <taxon>Eumalacostraca</taxon>
        <taxon>Eucarida</taxon>
        <taxon>Decapoda</taxon>
        <taxon>Dendrobranchiata</taxon>
        <taxon>Penaeoidea</taxon>
        <taxon>Penaeidae</taxon>
        <taxon>Penaeus</taxon>
    </lineage>
</organism>
<feature type="domain" description="Laminin EGF-like" evidence="15">
    <location>
        <begin position="202"/>
        <end position="264"/>
    </location>
</feature>
<dbReference type="InterPro" id="IPR056863">
    <property type="entry name" value="LMN_ATRN_NET-like_EGF"/>
</dbReference>
<feature type="disulfide bond" evidence="12">
    <location>
        <begin position="427"/>
        <end position="436"/>
    </location>
</feature>
<dbReference type="PANTHER" id="PTHR10574">
    <property type="entry name" value="NETRIN/LAMININ-RELATED"/>
    <property type="match status" value="1"/>
</dbReference>
<evidence type="ECO:0000256" key="1">
    <source>
        <dbReference type="ARBA" id="ARBA00004302"/>
    </source>
</evidence>
<feature type="domain" description="Laminin IV type B" evidence="16">
    <location>
        <begin position="488"/>
        <end position="566"/>
    </location>
</feature>
<dbReference type="OrthoDB" id="10011303at2759"/>
<dbReference type="InterPro" id="IPR013015">
    <property type="entry name" value="Laminin_IV_B"/>
</dbReference>
<keyword evidence="4" id="KW-0732">Signal</keyword>
<feature type="region of interest" description="Disordered" evidence="14">
    <location>
        <begin position="1"/>
        <end position="26"/>
    </location>
</feature>
<gene>
    <name evidence="18" type="ORF">C7M84_007646</name>
</gene>
<feature type="domain" description="Laminin EGF-like" evidence="15">
    <location>
        <begin position="986"/>
        <end position="1032"/>
    </location>
</feature>
<feature type="disulfide bond" evidence="12">
    <location>
        <begin position="988"/>
        <end position="1005"/>
    </location>
</feature>
<dbReference type="EMBL" id="QCYY01001975">
    <property type="protein sequence ID" value="ROT73889.1"/>
    <property type="molecule type" value="Genomic_DNA"/>
</dbReference>
<dbReference type="SUPFAM" id="SSF57196">
    <property type="entry name" value="EGF/Laminin"/>
    <property type="match status" value="12"/>
</dbReference>
<dbReference type="Gene3D" id="2.10.25.10">
    <property type="entry name" value="Laminin"/>
    <property type="match status" value="11"/>
</dbReference>
<dbReference type="FunFam" id="2.10.25.10:FF:000011">
    <property type="entry name" value="Cadherin EGF LAG seven-pass G-type receptor"/>
    <property type="match status" value="2"/>
</dbReference>
<comment type="caution">
    <text evidence="12">Lacks conserved residue(s) required for the propagation of feature annotation.</text>
</comment>
<comment type="subcellular location">
    <subcellularLocation>
        <location evidence="1">Secreted</location>
        <location evidence="1">Extracellular space</location>
        <location evidence="1">Extracellular matrix</location>
        <location evidence="1">Basement membrane</location>
    </subcellularLocation>
</comment>
<dbReference type="CDD" id="cd00055">
    <property type="entry name" value="EGF_Lam"/>
    <property type="match status" value="13"/>
</dbReference>
<keyword evidence="7" id="KW-0130">Cell adhesion</keyword>
<feature type="disulfide bond" evidence="12">
    <location>
        <begin position="959"/>
        <end position="968"/>
    </location>
</feature>
<feature type="domain" description="Laminin EGF-like" evidence="15">
    <location>
        <begin position="405"/>
        <end position="455"/>
    </location>
</feature>
<keyword evidence="10" id="KW-0325">Glycoprotein</keyword>
<feature type="domain" description="Laminin N-terminal" evidence="17">
    <location>
        <begin position="1"/>
        <end position="201"/>
    </location>
</feature>
<feature type="disulfide bond" evidence="12">
    <location>
        <begin position="632"/>
        <end position="644"/>
    </location>
</feature>
<feature type="disulfide bond" evidence="12">
    <location>
        <begin position="938"/>
        <end position="950"/>
    </location>
</feature>
<dbReference type="GO" id="GO:0009887">
    <property type="term" value="P:animal organ morphogenesis"/>
    <property type="evidence" value="ECO:0007669"/>
    <property type="project" value="TreeGrafter"/>
</dbReference>
<dbReference type="FunFam" id="2.10.25.10:FF:000101">
    <property type="entry name" value="Laminin subunit beta 1"/>
    <property type="match status" value="1"/>
</dbReference>
<feature type="disulfide bond" evidence="12">
    <location>
        <begin position="653"/>
        <end position="662"/>
    </location>
</feature>
<feature type="domain" description="Laminin EGF-like" evidence="15">
    <location>
        <begin position="887"/>
        <end position="937"/>
    </location>
</feature>
<evidence type="ECO:0000256" key="8">
    <source>
        <dbReference type="ARBA" id="ARBA00023054"/>
    </source>
</evidence>
<dbReference type="SMART" id="SM00181">
    <property type="entry name" value="EGF"/>
    <property type="match status" value="6"/>
</dbReference>
<feature type="disulfide bond" evidence="12">
    <location>
        <begin position="1007"/>
        <end position="1016"/>
    </location>
</feature>
<dbReference type="FunFam" id="2.10.25.10:FF:000084">
    <property type="entry name" value="Laminin subunit alpha 3"/>
    <property type="match status" value="1"/>
</dbReference>
<evidence type="ECO:0000256" key="12">
    <source>
        <dbReference type="PROSITE-ProRule" id="PRU00460"/>
    </source>
</evidence>
<dbReference type="InterPro" id="IPR050440">
    <property type="entry name" value="Laminin/Netrin_ECM"/>
</dbReference>
<evidence type="ECO:0000256" key="3">
    <source>
        <dbReference type="ARBA" id="ARBA00022530"/>
    </source>
</evidence>
<keyword evidence="8 13" id="KW-0175">Coiled coil</keyword>
<name>A0A423TBN1_PENVA</name>
<feature type="disulfide bond" evidence="12">
    <location>
        <begin position="682"/>
        <end position="699"/>
    </location>
</feature>
<sequence length="1635" mass="182576">MPEARGTHLSQHAFPSFPHTRPPRRCQDVEGCARTGTRRRSWWQSENGKEDSSVRLDLEAEFHFTHLIITFRTFRPSAMLIERSFDFGKTWKVYRYFAYDCNEAFPGIPTGPPSAINDVVCESRYSAVEPSTEGEVIFRVLAPNIEIENPYSEDVQNLLKITNLRVNFTKLHTLGDQLLDNRREIKEKYYYAIYEMVVRGSCSCYGHASRCLPLPGVEDRPDMVHGRCECTHNTKGLNCEECEDFYNDLPWRPAIEKESNACKKCNCNNHATRCHFDPDVYESSGRISGGVCDDCAHNTYGRNCEQCIPYYYQDPARDIRDADICQPCNCDTRGSIDDAICDSHTDVPAGLLAGRCHCKTNVDGLKCDHCKAGYWNFTADNPEGCQEIAEDYKNQPRSEWPQKPCTCHLLGTLNNAGCNVLTGECSCKRFVTGRDCNQCLPQHYGLSEHPDGCQPCSCDRGGSLDNNCDVLSGQCKCRPHVTGRRCDTPEEGYYLYCEEASLYDFRQSRLSNCQVVMREPYRDGRDTTWTGLGFMRVFEGSYLEFEIENIETSMEYDLVIRYEPQIMLIPKAERLPFYSGSSELDDLRYEFERYRCSEGFYDGQKVENIPEICRKNHFGSIGFYVYGQAFACQCDGTGSYSSICSSMGGQCDCKPNVVGRRCDRCAPGTFGFGPEGCKPCDCSPVGALDNFCDQQTGQCKCRPNTYGRQCNECQPGFWNFPNCQRCECNGHADTCDSYSGICHECRDNTTGPNCALCIEGFYGDPRLEVGIACRPCPCPGTVDSGHSFADRCTLDPRTKDVICECADGYAGSRCDVCADNYFGNPEVPGGQCESCDCSNNIDISRPGNCDARSGECIQCLFNTFGFNCERCRPGYYGDALNQQCRECVCNILGTNQTIEFCDHETGQCPCLPNVLGLECDRCAANHWKIASGMGCEPCACDPVGSFSEQCNEFDGQCQCRPGFGGRQCNQCQTNFFGNPRVECLPCNCNPEGSETLQCNHETGHCECREGIGGVKCDECARGFTGRAPYCQTCGECFDNWDLILNDLRERTEALIAAAGQIKQTGATGAYSHEFESMEEKIADVQNILLTANLTSQNLASLSSLISELTDNLTVAASELQDLEHGVDNTTQRISLATNALADLRLQAEELKNQAGDLKEKATKLQEANVEGALNLTRVAGERSRVAQEKVELTQVIVGESRRSRRRTENLLLHALDRFNRTQIKNAEDLAEMTDMLDEMYRGIPDLNEQVCDRRGDPCDTYCGGAGCGKCGGLSCNNGLVNTAELALKFADDAKEMLKKKEASVDELLRGISGAKRQSDVASDLAQMAYDLAFSSRNLTDSYKARITKLLEEIEEYFSTPGAKPQEIRDLAEEVLSIVISLEPEQITDLAEKITLAIETLTNINAIIDATRNDLDLAIQLKERADRAKIKAEGTLGVAERVVEALTEASAAQDAAEQAIVQASDDIEATQTHLTQIASETSVAQAKANSSLREVQDLERRVESVKLQYIINQQHLEDTTAAVNQADLKAQRAANDAKQLEDKYLIVEEKLQIKFQAAEEARRRAEELRKRANKLASEAQVKLSMLKEMEVIFVKNEVILEDYEEEIRRMEVSMEEYHEYISRKTEFYATCQSGRR</sequence>
<proteinExistence type="predicted"/>
<dbReference type="GO" id="GO:0034446">
    <property type="term" value="P:substrate adhesion-dependent cell spreading"/>
    <property type="evidence" value="ECO:0007669"/>
    <property type="project" value="TreeGrafter"/>
</dbReference>
<evidence type="ECO:0000259" key="17">
    <source>
        <dbReference type="PROSITE" id="PS51117"/>
    </source>
</evidence>
<evidence type="ECO:0000256" key="14">
    <source>
        <dbReference type="SAM" id="MobiDB-lite"/>
    </source>
</evidence>
<dbReference type="GO" id="GO:0009888">
    <property type="term" value="P:tissue development"/>
    <property type="evidence" value="ECO:0007669"/>
    <property type="project" value="TreeGrafter"/>
</dbReference>
<evidence type="ECO:0000256" key="7">
    <source>
        <dbReference type="ARBA" id="ARBA00022889"/>
    </source>
</evidence>
<protein>
    <submittedName>
        <fullName evidence="18">Laminin subunit beta-1</fullName>
    </submittedName>
</protein>
<feature type="domain" description="Laminin EGF-like" evidence="15">
    <location>
        <begin position="726"/>
        <end position="775"/>
    </location>
</feature>
<feature type="disulfide bond" evidence="12">
    <location>
        <begin position="701"/>
        <end position="710"/>
    </location>
</feature>
<feature type="disulfide bond" evidence="12">
    <location>
        <begin position="358"/>
        <end position="367"/>
    </location>
</feature>
<evidence type="ECO:0000313" key="18">
    <source>
        <dbReference type="EMBL" id="ROT73889.1"/>
    </source>
</evidence>
<feature type="disulfide bond" evidence="12">
    <location>
        <begin position="940"/>
        <end position="957"/>
    </location>
</feature>
<evidence type="ECO:0000256" key="9">
    <source>
        <dbReference type="ARBA" id="ARBA00023157"/>
    </source>
</evidence>
<feature type="disulfide bond" evidence="12">
    <location>
        <begin position="986"/>
        <end position="998"/>
    </location>
</feature>
<feature type="domain" description="Laminin EGF-like" evidence="15">
    <location>
        <begin position="632"/>
        <end position="679"/>
    </location>
</feature>
<feature type="disulfide bond" evidence="12">
    <location>
        <begin position="456"/>
        <end position="468"/>
    </location>
</feature>